<protein>
    <recommendedName>
        <fullName evidence="2">BTB domain-containing protein</fullName>
    </recommendedName>
</protein>
<organism evidence="3 4">
    <name type="scientific">Colletotrichum zoysiae</name>
    <dbReference type="NCBI Taxonomy" id="1216348"/>
    <lineage>
        <taxon>Eukaryota</taxon>
        <taxon>Fungi</taxon>
        <taxon>Dikarya</taxon>
        <taxon>Ascomycota</taxon>
        <taxon>Pezizomycotina</taxon>
        <taxon>Sordariomycetes</taxon>
        <taxon>Hypocreomycetidae</taxon>
        <taxon>Glomerellales</taxon>
        <taxon>Glomerellaceae</taxon>
        <taxon>Colletotrichum</taxon>
        <taxon>Colletotrichum graminicola species complex</taxon>
    </lineage>
</organism>
<name>A0AAD9HCP1_9PEZI</name>
<evidence type="ECO:0000313" key="4">
    <source>
        <dbReference type="Proteomes" id="UP001232148"/>
    </source>
</evidence>
<evidence type="ECO:0000259" key="2">
    <source>
        <dbReference type="PROSITE" id="PS50097"/>
    </source>
</evidence>
<dbReference type="InterPro" id="IPR011333">
    <property type="entry name" value="SKP1/BTB/POZ_sf"/>
</dbReference>
<comment type="caution">
    <text evidence="3">The sequence shown here is derived from an EMBL/GenBank/DDBJ whole genome shotgun (WGS) entry which is preliminary data.</text>
</comment>
<dbReference type="PROSITE" id="PS50097">
    <property type="entry name" value="BTB"/>
    <property type="match status" value="1"/>
</dbReference>
<keyword evidence="4" id="KW-1185">Reference proteome</keyword>
<dbReference type="AlphaFoldDB" id="A0AAD9HCP1"/>
<reference evidence="3" key="1">
    <citation type="submission" date="2021-06" db="EMBL/GenBank/DDBJ databases">
        <title>Comparative genomics, transcriptomics and evolutionary studies reveal genomic signatures of adaptation to plant cell wall in hemibiotrophic fungi.</title>
        <authorList>
            <consortium name="DOE Joint Genome Institute"/>
            <person name="Baroncelli R."/>
            <person name="Diaz J.F."/>
            <person name="Benocci T."/>
            <person name="Peng M."/>
            <person name="Battaglia E."/>
            <person name="Haridas S."/>
            <person name="Andreopoulos W."/>
            <person name="Labutti K."/>
            <person name="Pangilinan J."/>
            <person name="Floch G.L."/>
            <person name="Makela M.R."/>
            <person name="Henrissat B."/>
            <person name="Grigoriev I.V."/>
            <person name="Crouch J.A."/>
            <person name="De Vries R.P."/>
            <person name="Sukno S.A."/>
            <person name="Thon M.R."/>
        </authorList>
    </citation>
    <scope>NUCLEOTIDE SEQUENCE</scope>
    <source>
        <strain evidence="3">MAFF235873</strain>
    </source>
</reference>
<evidence type="ECO:0000256" key="1">
    <source>
        <dbReference type="SAM" id="MobiDB-lite"/>
    </source>
</evidence>
<feature type="compositionally biased region" description="Polar residues" evidence="1">
    <location>
        <begin position="426"/>
        <end position="435"/>
    </location>
</feature>
<dbReference type="Gene3D" id="3.30.710.10">
    <property type="entry name" value="Potassium Channel Kv1.1, Chain A"/>
    <property type="match status" value="1"/>
</dbReference>
<dbReference type="EMBL" id="MU842925">
    <property type="protein sequence ID" value="KAK2025941.1"/>
    <property type="molecule type" value="Genomic_DNA"/>
</dbReference>
<gene>
    <name evidence="3" type="ORF">LX32DRAFT_665638</name>
</gene>
<accession>A0AAD9HCP1</accession>
<feature type="compositionally biased region" description="Polar residues" evidence="1">
    <location>
        <begin position="270"/>
        <end position="297"/>
    </location>
</feature>
<evidence type="ECO:0000313" key="3">
    <source>
        <dbReference type="EMBL" id="KAK2025941.1"/>
    </source>
</evidence>
<dbReference type="Proteomes" id="UP001232148">
    <property type="component" value="Unassembled WGS sequence"/>
</dbReference>
<sequence>MDKLDVLSLWETKTDADVLLVMGSNRWQLHETVIRGKSGLVDHILDLTEVQNDVRKIALKEHAFTASALEATLKYFYIGDGAFDGKTEVIELLAVYDVSAALNVPALQQFIAPRIGNLLHDILSSRIDLIDDFIIAADVIASEEAEAWTLMRQELQKAISPHVGVVFSQEEFTNLVRTNQTFCFETLSTAIARMDILEKTAGELSEPSNLRDDGGEVKSMSTIMRASSKGALKSSQERATVLSTSSSMFDSDASIHWESCSEGGTKPAPRTQSTRASGSSNPAKLQMGTSTPSTISEHTIKQRPIASRVVERTRTPYASSGPSISQAKENAAPGLFDRTSRAYTFTGSSIPHDVHFSQTKEPATPDLFERGSRAYAFSGSNVPRDFHFSGATRAEEPKFTSIGTNPKYAQNNTIPHGSSRKHEARGTSSRKSGMKNTPRIDPITAHQIKRGKLVVEPTNNQLSASDRVLLDGPRIECNPS</sequence>
<feature type="compositionally biased region" description="Polar residues" evidence="1">
    <location>
        <begin position="401"/>
        <end position="416"/>
    </location>
</feature>
<feature type="region of interest" description="Disordered" evidence="1">
    <location>
        <begin position="398"/>
        <end position="480"/>
    </location>
</feature>
<dbReference type="InterPro" id="IPR000210">
    <property type="entry name" value="BTB/POZ_dom"/>
</dbReference>
<feature type="region of interest" description="Disordered" evidence="1">
    <location>
        <begin position="257"/>
        <end position="300"/>
    </location>
</feature>
<feature type="domain" description="BTB" evidence="2">
    <location>
        <begin position="16"/>
        <end position="85"/>
    </location>
</feature>
<proteinExistence type="predicted"/>